<dbReference type="Proteomes" id="UP000053097">
    <property type="component" value="Unassembled WGS sequence"/>
</dbReference>
<gene>
    <name evidence="2" type="ORF">X777_16025</name>
</gene>
<protein>
    <recommendedName>
        <fullName evidence="4">CCHC-type domain-containing protein</fullName>
    </recommendedName>
</protein>
<dbReference type="EMBL" id="KK107814">
    <property type="protein sequence ID" value="EZA47554.1"/>
    <property type="molecule type" value="Genomic_DNA"/>
</dbReference>
<feature type="non-terminal residue" evidence="2">
    <location>
        <position position="1"/>
    </location>
</feature>
<sequence>TLRVHFREILEALPHFDGYNITVTQFIRACRRARETVPASSDISLTRMSRMLVNKLRGRAYSAVDGVPCNTVTQLADLLNRVFGKRKTVRQYHGDLSYIYWKPSEHILDYIDRVKDLHSCILDAERHEYGSLTRTKATEIGADVAEAFCKGLPPDFRMQLSDGHYRQPLEAYSRAIDLAKQRELDKERFEPRRNDRPTEEYRARTNIQPITYTNQTREHRGNRNPSPQRLARYGHRQEGPVINKYRDGPTINRYREAPIANKHREDQPCRDHTRATPEKKWCRYCKNVGHEIEECRKRQYNNSQRESGNASRPSGQKEEARAGPSREPHRPIRVTESEPMERPESPC</sequence>
<evidence type="ECO:0000256" key="1">
    <source>
        <dbReference type="SAM" id="MobiDB-lite"/>
    </source>
</evidence>
<feature type="compositionally biased region" description="Basic and acidic residues" evidence="1">
    <location>
        <begin position="315"/>
        <end position="347"/>
    </location>
</feature>
<evidence type="ECO:0008006" key="4">
    <source>
        <dbReference type="Google" id="ProtNLM"/>
    </source>
</evidence>
<proteinExistence type="predicted"/>
<accession>A0A026VXG7</accession>
<reference evidence="2 3" key="1">
    <citation type="journal article" date="2014" name="Curr. Biol.">
        <title>The genome of the clonal raider ant Cerapachys biroi.</title>
        <authorList>
            <person name="Oxley P.R."/>
            <person name="Ji L."/>
            <person name="Fetter-Pruneda I."/>
            <person name="McKenzie S.K."/>
            <person name="Li C."/>
            <person name="Hu H."/>
            <person name="Zhang G."/>
            <person name="Kronauer D.J."/>
        </authorList>
    </citation>
    <scope>NUCLEOTIDE SEQUENCE [LARGE SCALE GENOMIC DNA]</scope>
</reference>
<name>A0A026VXG7_OOCBI</name>
<dbReference type="AlphaFoldDB" id="A0A026VXG7"/>
<feature type="region of interest" description="Disordered" evidence="1">
    <location>
        <begin position="299"/>
        <end position="347"/>
    </location>
</feature>
<evidence type="ECO:0000313" key="2">
    <source>
        <dbReference type="EMBL" id="EZA47554.1"/>
    </source>
</evidence>
<evidence type="ECO:0000313" key="3">
    <source>
        <dbReference type="Proteomes" id="UP000053097"/>
    </source>
</evidence>
<feature type="compositionally biased region" description="Polar residues" evidence="1">
    <location>
        <begin position="300"/>
        <end position="314"/>
    </location>
</feature>
<dbReference type="PANTHER" id="PTHR33223">
    <property type="entry name" value="CCHC-TYPE DOMAIN-CONTAINING PROTEIN"/>
    <property type="match status" value="1"/>
</dbReference>
<organism evidence="2 3">
    <name type="scientific">Ooceraea biroi</name>
    <name type="common">Clonal raider ant</name>
    <name type="synonym">Cerapachys biroi</name>
    <dbReference type="NCBI Taxonomy" id="2015173"/>
    <lineage>
        <taxon>Eukaryota</taxon>
        <taxon>Metazoa</taxon>
        <taxon>Ecdysozoa</taxon>
        <taxon>Arthropoda</taxon>
        <taxon>Hexapoda</taxon>
        <taxon>Insecta</taxon>
        <taxon>Pterygota</taxon>
        <taxon>Neoptera</taxon>
        <taxon>Endopterygota</taxon>
        <taxon>Hymenoptera</taxon>
        <taxon>Apocrita</taxon>
        <taxon>Aculeata</taxon>
        <taxon>Formicoidea</taxon>
        <taxon>Formicidae</taxon>
        <taxon>Dorylinae</taxon>
        <taxon>Ooceraea</taxon>
    </lineage>
</organism>
<dbReference type="PANTHER" id="PTHR33223:SF6">
    <property type="entry name" value="CCHC-TYPE DOMAIN-CONTAINING PROTEIN"/>
    <property type="match status" value="1"/>
</dbReference>
<keyword evidence="3" id="KW-1185">Reference proteome</keyword>